<feature type="transmembrane region" description="Helical" evidence="6">
    <location>
        <begin position="194"/>
        <end position="220"/>
    </location>
</feature>
<evidence type="ECO:0000313" key="7">
    <source>
        <dbReference type="EMBL" id="KAF7330222.1"/>
    </source>
</evidence>
<dbReference type="PANTHER" id="PTHR23504:SF15">
    <property type="entry name" value="MAJOR FACILITATOR SUPERFAMILY (MFS) PROFILE DOMAIN-CONTAINING PROTEIN"/>
    <property type="match status" value="1"/>
</dbReference>
<organism evidence="7 8">
    <name type="scientific">Mycena venus</name>
    <dbReference type="NCBI Taxonomy" id="2733690"/>
    <lineage>
        <taxon>Eukaryota</taxon>
        <taxon>Fungi</taxon>
        <taxon>Dikarya</taxon>
        <taxon>Basidiomycota</taxon>
        <taxon>Agaricomycotina</taxon>
        <taxon>Agaricomycetes</taxon>
        <taxon>Agaricomycetidae</taxon>
        <taxon>Agaricales</taxon>
        <taxon>Marasmiineae</taxon>
        <taxon>Mycenaceae</taxon>
        <taxon>Mycena</taxon>
    </lineage>
</organism>
<evidence type="ECO:0000256" key="5">
    <source>
        <dbReference type="ARBA" id="ARBA00023136"/>
    </source>
</evidence>
<dbReference type="InterPro" id="IPR011701">
    <property type="entry name" value="MFS"/>
</dbReference>
<accession>A0A8H7CBK1</accession>
<dbReference type="GO" id="GO:0016020">
    <property type="term" value="C:membrane"/>
    <property type="evidence" value="ECO:0007669"/>
    <property type="project" value="UniProtKB-SubCell"/>
</dbReference>
<keyword evidence="5 6" id="KW-0472">Membrane</keyword>
<protein>
    <submittedName>
        <fullName evidence="7">Efflux pump azaL</fullName>
    </submittedName>
</protein>
<evidence type="ECO:0000313" key="8">
    <source>
        <dbReference type="Proteomes" id="UP000620124"/>
    </source>
</evidence>
<dbReference type="AlphaFoldDB" id="A0A8H7CBK1"/>
<keyword evidence="4 6" id="KW-1133">Transmembrane helix</keyword>
<dbReference type="Pfam" id="PF07690">
    <property type="entry name" value="MFS_1"/>
    <property type="match status" value="1"/>
</dbReference>
<evidence type="ECO:0000256" key="1">
    <source>
        <dbReference type="ARBA" id="ARBA00004141"/>
    </source>
</evidence>
<evidence type="ECO:0000256" key="6">
    <source>
        <dbReference type="SAM" id="Phobius"/>
    </source>
</evidence>
<dbReference type="SUPFAM" id="SSF103473">
    <property type="entry name" value="MFS general substrate transporter"/>
    <property type="match status" value="2"/>
</dbReference>
<comment type="caution">
    <text evidence="7">The sequence shown here is derived from an EMBL/GenBank/DDBJ whole genome shotgun (WGS) entry which is preliminary data.</text>
</comment>
<dbReference type="EMBL" id="JACAZI010000033">
    <property type="protein sequence ID" value="KAF7330222.1"/>
    <property type="molecule type" value="Genomic_DNA"/>
</dbReference>
<comment type="subcellular location">
    <subcellularLocation>
        <location evidence="1">Membrane</location>
        <topology evidence="1">Multi-pass membrane protein</topology>
    </subcellularLocation>
</comment>
<gene>
    <name evidence="7" type="ORF">MVEN_02459300</name>
</gene>
<dbReference type="OrthoDB" id="419616at2759"/>
<feature type="transmembrane region" description="Helical" evidence="6">
    <location>
        <begin position="240"/>
        <end position="259"/>
    </location>
</feature>
<evidence type="ECO:0000256" key="3">
    <source>
        <dbReference type="ARBA" id="ARBA00022692"/>
    </source>
</evidence>
<feature type="transmembrane region" description="Helical" evidence="6">
    <location>
        <begin position="271"/>
        <end position="294"/>
    </location>
</feature>
<keyword evidence="8" id="KW-1185">Reference proteome</keyword>
<feature type="transmembrane region" description="Helical" evidence="6">
    <location>
        <begin position="300"/>
        <end position="327"/>
    </location>
</feature>
<evidence type="ECO:0000256" key="2">
    <source>
        <dbReference type="ARBA" id="ARBA00022448"/>
    </source>
</evidence>
<dbReference type="Proteomes" id="UP000620124">
    <property type="component" value="Unassembled WGS sequence"/>
</dbReference>
<feature type="transmembrane region" description="Helical" evidence="6">
    <location>
        <begin position="77"/>
        <end position="102"/>
    </location>
</feature>
<keyword evidence="3 6" id="KW-0812">Transmembrane</keyword>
<evidence type="ECO:0000256" key="4">
    <source>
        <dbReference type="ARBA" id="ARBA00022989"/>
    </source>
</evidence>
<dbReference type="InterPro" id="IPR036259">
    <property type="entry name" value="MFS_trans_sf"/>
</dbReference>
<proteinExistence type="predicted"/>
<dbReference type="PANTHER" id="PTHR23504">
    <property type="entry name" value="MAJOR FACILITATOR SUPERFAMILY DOMAIN-CONTAINING PROTEIN 10"/>
    <property type="match status" value="1"/>
</dbReference>
<sequence>MPGDINEETALLPRPPRKRTPLPKLQLSIIMLIQICEPIASQSIYPYINQESLFFLTESMTVLQWSRASDHIGRKPILMIGLFGTATSILCFGLSRTFWALVVRWGILPSQIQPFKLLDCQSVPLRVAEWEYRRDEKYYGTNRAEGFAYLPIIWAIGTIPGKHKPHVLAEGGGVGTLQTDIPRKRSGPRPLRELLVFPVIISVSNYVVLGFLNTTLGALLPLFLAMPIEIGGLGLPPPKIGLILSAYGLAVGLFQVLFFARMVHRFGEKRVFFNGMITCLPVFALFPIMSMIARHFGLSFIIWALIGCVLALSALMDTSFPAIFMFVTASAPKSSRGSVNGMSQTLVALARAIGPAMSTSLFSLSVQHNLLGGYMVYLVFFVLSGFALVLAGRLPDEVWDDVDD</sequence>
<name>A0A8H7CBK1_9AGAR</name>
<dbReference type="Gene3D" id="1.20.1250.20">
    <property type="entry name" value="MFS general substrate transporter like domains"/>
    <property type="match status" value="2"/>
</dbReference>
<feature type="transmembrane region" description="Helical" evidence="6">
    <location>
        <begin position="372"/>
        <end position="391"/>
    </location>
</feature>
<keyword evidence="2" id="KW-0813">Transport</keyword>
<reference evidence="7" key="1">
    <citation type="submission" date="2020-05" db="EMBL/GenBank/DDBJ databases">
        <title>Mycena genomes resolve the evolution of fungal bioluminescence.</title>
        <authorList>
            <person name="Tsai I.J."/>
        </authorList>
    </citation>
    <scope>NUCLEOTIDE SEQUENCE</scope>
    <source>
        <strain evidence="7">CCC161011</strain>
    </source>
</reference>
<dbReference type="GO" id="GO:0022857">
    <property type="term" value="F:transmembrane transporter activity"/>
    <property type="evidence" value="ECO:0007669"/>
    <property type="project" value="InterPro"/>
</dbReference>